<dbReference type="SMART" id="SM00331">
    <property type="entry name" value="PP2C_SIG"/>
    <property type="match status" value="1"/>
</dbReference>
<feature type="signal peptide" evidence="3">
    <location>
        <begin position="1"/>
        <end position="21"/>
    </location>
</feature>
<keyword evidence="1" id="KW-0378">Hydrolase</keyword>
<feature type="transmembrane region" description="Helical" evidence="2">
    <location>
        <begin position="381"/>
        <end position="398"/>
    </location>
</feature>
<keyword evidence="3" id="KW-0732">Signal</keyword>
<evidence type="ECO:0000256" key="3">
    <source>
        <dbReference type="SAM" id="SignalP"/>
    </source>
</evidence>
<feature type="transmembrane region" description="Helical" evidence="2">
    <location>
        <begin position="210"/>
        <end position="236"/>
    </location>
</feature>
<dbReference type="Pfam" id="PF07228">
    <property type="entry name" value="SpoIIE"/>
    <property type="match status" value="1"/>
</dbReference>
<evidence type="ECO:0000256" key="2">
    <source>
        <dbReference type="SAM" id="Phobius"/>
    </source>
</evidence>
<dbReference type="PANTHER" id="PTHR43156">
    <property type="entry name" value="STAGE II SPORULATION PROTEIN E-RELATED"/>
    <property type="match status" value="1"/>
</dbReference>
<feature type="transmembrane region" description="Helical" evidence="2">
    <location>
        <begin position="270"/>
        <end position="290"/>
    </location>
</feature>
<name>A0AAU7DGZ3_9BACT</name>
<organism evidence="5">
    <name type="scientific">Telmatobacter sp. DSM 110680</name>
    <dbReference type="NCBI Taxonomy" id="3036704"/>
    <lineage>
        <taxon>Bacteria</taxon>
        <taxon>Pseudomonadati</taxon>
        <taxon>Acidobacteriota</taxon>
        <taxon>Terriglobia</taxon>
        <taxon>Terriglobales</taxon>
        <taxon>Acidobacteriaceae</taxon>
        <taxon>Telmatobacter</taxon>
    </lineage>
</organism>
<feature type="transmembrane region" description="Helical" evidence="2">
    <location>
        <begin position="242"/>
        <end position="263"/>
    </location>
</feature>
<feature type="transmembrane region" description="Helical" evidence="2">
    <location>
        <begin position="340"/>
        <end position="361"/>
    </location>
</feature>
<keyword evidence="2" id="KW-0472">Membrane</keyword>
<evidence type="ECO:0000259" key="4">
    <source>
        <dbReference type="SMART" id="SM00331"/>
    </source>
</evidence>
<accession>A0AAU7DGZ3</accession>
<dbReference type="InterPro" id="IPR001932">
    <property type="entry name" value="PPM-type_phosphatase-like_dom"/>
</dbReference>
<dbReference type="EMBL" id="CP121196">
    <property type="protein sequence ID" value="XBH16412.1"/>
    <property type="molecule type" value="Genomic_DNA"/>
</dbReference>
<dbReference type="InterPro" id="IPR052016">
    <property type="entry name" value="Bact_Sigma-Reg"/>
</dbReference>
<feature type="transmembrane region" description="Helical" evidence="2">
    <location>
        <begin position="181"/>
        <end position="203"/>
    </location>
</feature>
<dbReference type="AlphaFoldDB" id="A0AAU7DGZ3"/>
<keyword evidence="2" id="KW-0812">Transmembrane</keyword>
<evidence type="ECO:0000256" key="1">
    <source>
        <dbReference type="ARBA" id="ARBA00022801"/>
    </source>
</evidence>
<protein>
    <submittedName>
        <fullName evidence="5">SpoIIE family protein phosphatase</fullName>
    </submittedName>
</protein>
<evidence type="ECO:0000313" key="5">
    <source>
        <dbReference type="EMBL" id="XBH16412.1"/>
    </source>
</evidence>
<proteinExistence type="predicted"/>
<dbReference type="Gene3D" id="3.60.40.10">
    <property type="entry name" value="PPM-type phosphatase domain"/>
    <property type="match status" value="1"/>
</dbReference>
<gene>
    <name evidence="5" type="ORF">P8935_17795</name>
</gene>
<feature type="domain" description="PPM-type phosphatase" evidence="4">
    <location>
        <begin position="433"/>
        <end position="629"/>
    </location>
</feature>
<dbReference type="PANTHER" id="PTHR43156:SF2">
    <property type="entry name" value="STAGE II SPORULATION PROTEIN E"/>
    <property type="match status" value="1"/>
</dbReference>
<dbReference type="GO" id="GO:0016791">
    <property type="term" value="F:phosphatase activity"/>
    <property type="evidence" value="ECO:0007669"/>
    <property type="project" value="TreeGrafter"/>
</dbReference>
<keyword evidence="2" id="KW-1133">Transmembrane helix</keyword>
<dbReference type="InterPro" id="IPR036457">
    <property type="entry name" value="PPM-type-like_dom_sf"/>
</dbReference>
<sequence length="629" mass="68250">MRLQCVALFIAIAAIAPSAFSARPTALTIPLQGCVWHSGDNPEWSAPSLDESGWQHYALHQQVSQSHLWIRCHADLSPIVDFDEPALQVRLYAAYEVYVDGRLIGTFGNLQSGSFGMSLIQQWPLPRDLPHTSSIAIRSAWHFTSAIPFAPYPSLELRAGSEPSLRDRRSTVIVAEGERHLIPAICFCIVGILGLIVLGLWINEPGRRELLVLGINCVALPPIYLNYLGAAALLAYPASAYFIVWAVPAFLTNICRTVFFFQLAHRRVPFLIWALIALATAIHLITFAVAVLPPSPALWLDGLRSGPLGAISQFASVLESSAPFFAFMPWRRLSRRMRPLAALCMVWGVTMMLFFSVRFTSARVPGLPDLQSQWSNTVSDFEAIATLGVLVALLTLLSREQQQVARERAILAGELQAAQQVQQLLAPSTLDTLPGFRLAVAFHPVSEVGGDFYNCSILHGERQRIIIGDVSGKGAAAAMTAAVILGAAQRHEEESPAALLHHLNLVLANMHVSGFATCLCAEISSRCEVILANAGHLAPYCNGHELSILNGFPLGIVPEAEYAETTLQLSPGDSLTFFSDGVVEARNQAGELFGFDRAAAISTQTTESIASTIQAFGQEDDVTIVTLAL</sequence>
<dbReference type="SUPFAM" id="SSF81606">
    <property type="entry name" value="PP2C-like"/>
    <property type="match status" value="1"/>
</dbReference>
<dbReference type="RefSeq" id="WP_348261641.1">
    <property type="nucleotide sequence ID" value="NZ_CP121196.1"/>
</dbReference>
<reference evidence="5" key="1">
    <citation type="submission" date="2023-03" db="EMBL/GenBank/DDBJ databases">
        <title>Edaphobacter sp.</title>
        <authorList>
            <person name="Huber K.J."/>
            <person name="Papendorf J."/>
            <person name="Pilke C."/>
            <person name="Bunk B."/>
            <person name="Sproeer C."/>
            <person name="Pester M."/>
        </authorList>
    </citation>
    <scope>NUCLEOTIDE SEQUENCE</scope>
    <source>
        <strain evidence="5">DSM 110680</strain>
    </source>
</reference>
<feature type="chain" id="PRO_5043761531" evidence="3">
    <location>
        <begin position="22"/>
        <end position="629"/>
    </location>
</feature>
<feature type="transmembrane region" description="Helical" evidence="2">
    <location>
        <begin position="310"/>
        <end position="328"/>
    </location>
</feature>